<dbReference type="GO" id="GO:0008965">
    <property type="term" value="F:phosphoenolpyruvate-protein phosphotransferase activity"/>
    <property type="evidence" value="ECO:0007669"/>
    <property type="project" value="UniProtKB-EC"/>
</dbReference>
<keyword evidence="25" id="KW-1185">Reference proteome</keyword>
<feature type="binding site" evidence="19">
    <location>
        <position position="319"/>
    </location>
    <ligand>
        <name>phosphoenolpyruvate</name>
        <dbReference type="ChEBI" id="CHEBI:58702"/>
    </ligand>
</feature>
<evidence type="ECO:0000256" key="14">
    <source>
        <dbReference type="ARBA" id="ARBA00022777"/>
    </source>
</evidence>
<evidence type="ECO:0000256" key="15">
    <source>
        <dbReference type="ARBA" id="ARBA00022842"/>
    </source>
</evidence>
<evidence type="ECO:0000256" key="7">
    <source>
        <dbReference type="ARBA" id="ARBA00016544"/>
    </source>
</evidence>
<feature type="domain" description="Phosphotransferase system enzyme I N-terminal" evidence="23">
    <location>
        <begin position="6"/>
        <end position="122"/>
    </location>
</feature>
<dbReference type="Gene3D" id="1.10.274.10">
    <property type="entry name" value="PtsI, HPr-binding domain"/>
    <property type="match status" value="1"/>
</dbReference>
<feature type="domain" description="PEP-utilising enzyme mobile" evidence="21">
    <location>
        <begin position="152"/>
        <end position="220"/>
    </location>
</feature>
<dbReference type="Pfam" id="PF05524">
    <property type="entry name" value="PEP-utilisers_N"/>
    <property type="match status" value="1"/>
</dbReference>
<evidence type="ECO:0000259" key="21">
    <source>
        <dbReference type="Pfam" id="PF00391"/>
    </source>
</evidence>
<dbReference type="InterPro" id="IPR008279">
    <property type="entry name" value="PEP-util_enz_mobile_dom"/>
</dbReference>
<dbReference type="GO" id="GO:0016301">
    <property type="term" value="F:kinase activity"/>
    <property type="evidence" value="ECO:0007669"/>
    <property type="project" value="UniProtKB-KW"/>
</dbReference>
<evidence type="ECO:0000256" key="17">
    <source>
        <dbReference type="PIRNR" id="PIRNR000732"/>
    </source>
</evidence>
<evidence type="ECO:0000256" key="4">
    <source>
        <dbReference type="ARBA" id="ARBA00004496"/>
    </source>
</evidence>
<dbReference type="GO" id="GO:0005737">
    <property type="term" value="C:cytoplasm"/>
    <property type="evidence" value="ECO:0007669"/>
    <property type="project" value="UniProtKB-SubCell"/>
</dbReference>
<feature type="binding site" evidence="20">
    <location>
        <position position="432"/>
    </location>
    <ligand>
        <name>Mg(2+)</name>
        <dbReference type="ChEBI" id="CHEBI:18420"/>
    </ligand>
</feature>
<dbReference type="AlphaFoldDB" id="A0A841FRU7"/>
<dbReference type="InterPro" id="IPR050499">
    <property type="entry name" value="PEP-utilizing_PTS_enzyme"/>
</dbReference>
<dbReference type="InterPro" id="IPR023151">
    <property type="entry name" value="PEP_util_CS"/>
</dbReference>
<dbReference type="GO" id="GO:0046872">
    <property type="term" value="F:metal ion binding"/>
    <property type="evidence" value="ECO:0007669"/>
    <property type="project" value="UniProtKB-KW"/>
</dbReference>
<comment type="catalytic activity">
    <reaction evidence="1 17">
        <text>L-histidyl-[protein] + phosphoenolpyruvate = N(pros)-phospho-L-histidyl-[protein] + pyruvate</text>
        <dbReference type="Rhea" id="RHEA:23880"/>
        <dbReference type="Rhea" id="RHEA-COMP:9745"/>
        <dbReference type="Rhea" id="RHEA-COMP:9746"/>
        <dbReference type="ChEBI" id="CHEBI:15361"/>
        <dbReference type="ChEBI" id="CHEBI:29979"/>
        <dbReference type="ChEBI" id="CHEBI:58702"/>
        <dbReference type="ChEBI" id="CHEBI:64837"/>
        <dbReference type="EC" id="2.7.3.9"/>
    </reaction>
</comment>
<dbReference type="InterPro" id="IPR036637">
    <property type="entry name" value="Phosphohistidine_dom_sf"/>
</dbReference>
<keyword evidence="8 17" id="KW-0813">Transport</keyword>
<dbReference type="Gene3D" id="3.20.20.60">
    <property type="entry name" value="Phosphoenolpyruvate-binding domains"/>
    <property type="match status" value="1"/>
</dbReference>
<keyword evidence="11 17" id="KW-0808">Transferase</keyword>
<dbReference type="InterPro" id="IPR024692">
    <property type="entry name" value="PTS_EI"/>
</dbReference>
<evidence type="ECO:0000313" key="24">
    <source>
        <dbReference type="EMBL" id="MBB6038776.1"/>
    </source>
</evidence>
<dbReference type="PRINTS" id="PR01736">
    <property type="entry name" value="PHPHTRNFRASE"/>
</dbReference>
<dbReference type="EMBL" id="JACHGT010000018">
    <property type="protein sequence ID" value="MBB6038776.1"/>
    <property type="molecule type" value="Genomic_DNA"/>
</dbReference>
<evidence type="ECO:0000256" key="8">
    <source>
        <dbReference type="ARBA" id="ARBA00022448"/>
    </source>
</evidence>
<keyword evidence="9 17" id="KW-0963">Cytoplasm</keyword>
<dbReference type="RefSeq" id="WP_184791577.1">
    <property type="nucleotide sequence ID" value="NZ_BONT01000060.1"/>
</dbReference>
<dbReference type="PIRSF" id="PIRSF000732">
    <property type="entry name" value="PTS_enzyme_I"/>
    <property type="match status" value="1"/>
</dbReference>
<dbReference type="InterPro" id="IPR015813">
    <property type="entry name" value="Pyrv/PenolPyrv_kinase-like_dom"/>
</dbReference>
<evidence type="ECO:0000259" key="23">
    <source>
        <dbReference type="Pfam" id="PF05524"/>
    </source>
</evidence>
<comment type="function">
    <text evidence="3 17">General (non sugar-specific) component of the phosphoenolpyruvate-dependent sugar phosphotransferase system (sugar PTS). This major carbohydrate active-transport system catalyzes the phosphorylation of incoming sugar substrates concomitantly with their translocation across the cell membrane. Enzyme I transfers the phosphoryl group from phosphoenolpyruvate (PEP) to the phosphoryl carrier protein (HPr).</text>
</comment>
<evidence type="ECO:0000256" key="16">
    <source>
        <dbReference type="ARBA" id="ARBA00033235"/>
    </source>
</evidence>
<dbReference type="InterPro" id="IPR006318">
    <property type="entry name" value="PTS_EI-like"/>
</dbReference>
<dbReference type="Pfam" id="PF00391">
    <property type="entry name" value="PEP-utilizers"/>
    <property type="match status" value="1"/>
</dbReference>
<comment type="similarity">
    <text evidence="5 17">Belongs to the PEP-utilizing enzyme family.</text>
</comment>
<keyword evidence="15 17" id="KW-0460">Magnesium</keyword>
<comment type="caution">
    <text evidence="24">The sequence shown here is derived from an EMBL/GenBank/DDBJ whole genome shotgun (WGS) entry which is preliminary data.</text>
</comment>
<dbReference type="Gene3D" id="3.50.30.10">
    <property type="entry name" value="Phosphohistidine domain"/>
    <property type="match status" value="1"/>
</dbReference>
<dbReference type="InterPro" id="IPR008731">
    <property type="entry name" value="PTS_EIN"/>
</dbReference>
<dbReference type="Proteomes" id="UP000548476">
    <property type="component" value="Unassembled WGS sequence"/>
</dbReference>
<feature type="binding site" evidence="20">
    <location>
        <position position="408"/>
    </location>
    <ligand>
        <name>Mg(2+)</name>
        <dbReference type="ChEBI" id="CHEBI:18420"/>
    </ligand>
</feature>
<dbReference type="PANTHER" id="PTHR46244">
    <property type="entry name" value="PHOSPHOENOLPYRUVATE-PROTEIN PHOSPHOTRANSFERASE"/>
    <property type="match status" value="1"/>
</dbReference>
<evidence type="ECO:0000256" key="18">
    <source>
        <dbReference type="PIRSR" id="PIRSR000732-1"/>
    </source>
</evidence>
<feature type="domain" description="PEP-utilising enzyme C-terminal" evidence="22">
    <location>
        <begin position="251"/>
        <end position="516"/>
    </location>
</feature>
<accession>A0A841FRU7</accession>
<evidence type="ECO:0000256" key="5">
    <source>
        <dbReference type="ARBA" id="ARBA00007837"/>
    </source>
</evidence>
<protein>
    <recommendedName>
        <fullName evidence="7 17">Phosphoenolpyruvate-protein phosphotransferase</fullName>
        <ecNumber evidence="6 17">2.7.3.9</ecNumber>
    </recommendedName>
    <alternativeName>
        <fullName evidence="16 17">Phosphotransferase system, enzyme I</fullName>
    </alternativeName>
</protein>
<keyword evidence="14 17" id="KW-0418">Kinase</keyword>
<evidence type="ECO:0000256" key="10">
    <source>
        <dbReference type="ARBA" id="ARBA00022597"/>
    </source>
</evidence>
<comment type="subcellular location">
    <subcellularLocation>
        <location evidence="4 17">Cytoplasm</location>
    </subcellularLocation>
</comment>
<dbReference type="PANTHER" id="PTHR46244:SF3">
    <property type="entry name" value="PHOSPHOENOLPYRUVATE-PROTEIN PHOSPHOTRANSFERASE"/>
    <property type="match status" value="1"/>
</dbReference>
<dbReference type="SUPFAM" id="SSF52009">
    <property type="entry name" value="Phosphohistidine domain"/>
    <property type="match status" value="1"/>
</dbReference>
<dbReference type="SUPFAM" id="SSF47831">
    <property type="entry name" value="Enzyme I of the PEP:sugar phosphotransferase system HPr-binding (sub)domain"/>
    <property type="match status" value="1"/>
</dbReference>
<dbReference type="EC" id="2.7.3.9" evidence="6 17"/>
<dbReference type="InterPro" id="IPR040442">
    <property type="entry name" value="Pyrv_kinase-like_dom_sf"/>
</dbReference>
<dbReference type="InterPro" id="IPR000121">
    <property type="entry name" value="PEP_util_C"/>
</dbReference>
<dbReference type="InterPro" id="IPR018274">
    <property type="entry name" value="PEP_util_AS"/>
</dbReference>
<feature type="binding site" evidence="19">
    <location>
        <position position="283"/>
    </location>
    <ligand>
        <name>phosphoenolpyruvate</name>
        <dbReference type="ChEBI" id="CHEBI:58702"/>
    </ligand>
</feature>
<dbReference type="PROSITE" id="PS00370">
    <property type="entry name" value="PEP_ENZYMES_PHOS_SITE"/>
    <property type="match status" value="1"/>
</dbReference>
<feature type="binding site" evidence="19">
    <location>
        <position position="442"/>
    </location>
    <ligand>
        <name>phosphoenolpyruvate</name>
        <dbReference type="ChEBI" id="CHEBI:58702"/>
    </ligand>
</feature>
<feature type="active site" description="Tele-phosphohistidine intermediate" evidence="18">
    <location>
        <position position="185"/>
    </location>
</feature>
<sequence>MTEPLRGIAAGPGLAAGPAHRIAARPALPPAVSVSDVDAETARALGALKTVADDLGARAAAVAGTVAADILDAQVMMAEDAMLGEDVAARVGAGTDAPHAITEALAVHRAAFEAAGGYLAERAADLDDLRDRAVAACLGLAMPGIPAPGRPFVLVAADLSPADTAGLDTGQVLALVTAEGGPTSHTAILARALGLPAVVGCAGALDIPDGTLVTVDGTRGLVETGVDEGTVAGIRAEETARRARLSATSGPGRTSDGHPVALLANVGSAEDHLDGAEGIGLFRTELRYLDRTEAPGFDEQVEAYTRVFRAMPGRKVVVRTLDAGADKPLPFLFADGEPNPALGVRGLRVARRHPEILRVQLDAIATAASAAGADVAVMAPMVATVAEAAGFVARCRAAGIAKAGVMVEIPAAALRARPILEVVDFISVGTNDLSQYTLAADRQCAELAELLDPWQPALLDLLAMCARAGAETGKPVGVCGEAAADPALAVVLAGLGIDSLSMSARAIPAVREALAARTFAECRAAAAAALAAGDAEGARAAVG</sequence>
<evidence type="ECO:0000256" key="3">
    <source>
        <dbReference type="ARBA" id="ARBA00002728"/>
    </source>
</evidence>
<name>A0A841FRU7_9ACTN</name>
<proteinExistence type="inferred from homology"/>
<evidence type="ECO:0000256" key="6">
    <source>
        <dbReference type="ARBA" id="ARBA00012232"/>
    </source>
</evidence>
<keyword evidence="13 17" id="KW-0479">Metal-binding</keyword>
<dbReference type="SUPFAM" id="SSF51621">
    <property type="entry name" value="Phosphoenolpyruvate/pyruvate domain"/>
    <property type="match status" value="1"/>
</dbReference>
<organism evidence="24 25">
    <name type="scientific">Phytomonospora endophytica</name>
    <dbReference type="NCBI Taxonomy" id="714109"/>
    <lineage>
        <taxon>Bacteria</taxon>
        <taxon>Bacillati</taxon>
        <taxon>Actinomycetota</taxon>
        <taxon>Actinomycetes</taxon>
        <taxon>Micromonosporales</taxon>
        <taxon>Micromonosporaceae</taxon>
        <taxon>Phytomonospora</taxon>
    </lineage>
</organism>
<evidence type="ECO:0000256" key="19">
    <source>
        <dbReference type="PIRSR" id="PIRSR000732-2"/>
    </source>
</evidence>
<reference evidence="24 25" key="1">
    <citation type="submission" date="2020-08" db="EMBL/GenBank/DDBJ databases">
        <title>Genomic Encyclopedia of Type Strains, Phase IV (KMG-IV): sequencing the most valuable type-strain genomes for metagenomic binning, comparative biology and taxonomic classification.</title>
        <authorList>
            <person name="Goeker M."/>
        </authorList>
    </citation>
    <scope>NUCLEOTIDE SEQUENCE [LARGE SCALE GENOMIC DNA]</scope>
    <source>
        <strain evidence="24 25">YIM 65646</strain>
    </source>
</reference>
<evidence type="ECO:0000256" key="20">
    <source>
        <dbReference type="PIRSR" id="PIRSR000732-3"/>
    </source>
</evidence>
<evidence type="ECO:0000256" key="2">
    <source>
        <dbReference type="ARBA" id="ARBA00001946"/>
    </source>
</evidence>
<dbReference type="GO" id="GO:0009401">
    <property type="term" value="P:phosphoenolpyruvate-dependent sugar phosphotransferase system"/>
    <property type="evidence" value="ECO:0007669"/>
    <property type="project" value="UniProtKB-KW"/>
</dbReference>
<evidence type="ECO:0000256" key="11">
    <source>
        <dbReference type="ARBA" id="ARBA00022679"/>
    </source>
</evidence>
<keyword evidence="10 17" id="KW-0762">Sugar transport</keyword>
<dbReference type="InterPro" id="IPR036618">
    <property type="entry name" value="PtsI_HPr-bd_sf"/>
</dbReference>
<evidence type="ECO:0000256" key="13">
    <source>
        <dbReference type="ARBA" id="ARBA00022723"/>
    </source>
</evidence>
<dbReference type="PROSITE" id="PS00742">
    <property type="entry name" value="PEP_ENZYMES_2"/>
    <property type="match status" value="1"/>
</dbReference>
<evidence type="ECO:0000256" key="12">
    <source>
        <dbReference type="ARBA" id="ARBA00022683"/>
    </source>
</evidence>
<feature type="active site" description="Proton donor" evidence="18">
    <location>
        <position position="479"/>
    </location>
</feature>
<feature type="binding site" evidence="19">
    <location>
        <begin position="431"/>
        <end position="432"/>
    </location>
    <ligand>
        <name>phosphoenolpyruvate</name>
        <dbReference type="ChEBI" id="CHEBI:58702"/>
    </ligand>
</feature>
<comment type="cofactor">
    <cofactor evidence="2 17 20">
        <name>Mg(2+)</name>
        <dbReference type="ChEBI" id="CHEBI:18420"/>
    </cofactor>
</comment>
<evidence type="ECO:0000313" key="25">
    <source>
        <dbReference type="Proteomes" id="UP000548476"/>
    </source>
</evidence>
<gene>
    <name evidence="24" type="ORF">HNR73_006662</name>
</gene>
<dbReference type="NCBIfam" id="TIGR01417">
    <property type="entry name" value="PTS_I_fam"/>
    <property type="match status" value="1"/>
</dbReference>
<evidence type="ECO:0000256" key="1">
    <source>
        <dbReference type="ARBA" id="ARBA00000683"/>
    </source>
</evidence>
<evidence type="ECO:0000259" key="22">
    <source>
        <dbReference type="Pfam" id="PF02896"/>
    </source>
</evidence>
<keyword evidence="12 17" id="KW-0598">Phosphotransferase system</keyword>
<evidence type="ECO:0000256" key="9">
    <source>
        <dbReference type="ARBA" id="ARBA00022490"/>
    </source>
</evidence>
<dbReference type="Pfam" id="PF02896">
    <property type="entry name" value="PEP-utilizers_C"/>
    <property type="match status" value="1"/>
</dbReference>